<dbReference type="STRING" id="1434123.MSVAZ_1912"/>
<feature type="transmembrane region" description="Helical" evidence="6">
    <location>
        <begin position="7"/>
        <end position="26"/>
    </location>
</feature>
<proteinExistence type="predicted"/>
<evidence type="ECO:0000313" key="8">
    <source>
        <dbReference type="EMBL" id="AKB44181.1"/>
    </source>
</evidence>
<keyword evidence="9" id="KW-1185">Reference proteome</keyword>
<name>A0A0E3LHF5_9EURY</name>
<evidence type="ECO:0000256" key="6">
    <source>
        <dbReference type="SAM" id="Phobius"/>
    </source>
</evidence>
<dbReference type="GeneID" id="69101651"/>
<organism evidence="8 9">
    <name type="scientific">Methanosarcina vacuolata Z-761</name>
    <dbReference type="NCBI Taxonomy" id="1434123"/>
    <lineage>
        <taxon>Archaea</taxon>
        <taxon>Methanobacteriati</taxon>
        <taxon>Methanobacteriota</taxon>
        <taxon>Stenosarchaea group</taxon>
        <taxon>Methanomicrobia</taxon>
        <taxon>Methanosarcinales</taxon>
        <taxon>Methanosarcinaceae</taxon>
        <taxon>Methanosarcina</taxon>
    </lineage>
</organism>
<accession>A0A0E3LHF5</accession>
<dbReference type="HOGENOM" id="CLU_174500_0_0_2"/>
<keyword evidence="5 6" id="KW-0472">Membrane</keyword>
<sequence>MEKIIRNLSIGLIILMIFAPLGLLAVGETFGEWGPEEVKEKLGFVPPGLEELSDFWSAPMPDYAFAGGDESMTMSSVAYILSAVIGVVICGGLLYFIGKKAAKN</sequence>
<feature type="transmembrane region" description="Helical" evidence="6">
    <location>
        <begin position="77"/>
        <end position="97"/>
    </location>
</feature>
<evidence type="ECO:0000256" key="2">
    <source>
        <dbReference type="ARBA" id="ARBA00022475"/>
    </source>
</evidence>
<evidence type="ECO:0000256" key="4">
    <source>
        <dbReference type="ARBA" id="ARBA00022989"/>
    </source>
</evidence>
<evidence type="ECO:0000313" key="9">
    <source>
        <dbReference type="Proteomes" id="UP000033096"/>
    </source>
</evidence>
<dbReference type="InterPro" id="IPR025937">
    <property type="entry name" value="PDGLE_dom"/>
</dbReference>
<gene>
    <name evidence="8" type="ORF">MSVAZ_1912</name>
</gene>
<dbReference type="Proteomes" id="UP000033096">
    <property type="component" value="Chromosome"/>
</dbReference>
<reference evidence="8 9" key="1">
    <citation type="submission" date="2014-07" db="EMBL/GenBank/DDBJ databases">
        <title>Methanogenic archaea and the global carbon cycle.</title>
        <authorList>
            <person name="Henriksen J.R."/>
            <person name="Luke J."/>
            <person name="Reinhart S."/>
            <person name="Benedict M.N."/>
            <person name="Youngblut N.D."/>
            <person name="Metcalf M.E."/>
            <person name="Whitaker R.J."/>
            <person name="Metcalf W.W."/>
        </authorList>
    </citation>
    <scope>NUCLEOTIDE SEQUENCE [LARGE SCALE GENOMIC DNA]</scope>
    <source>
        <strain evidence="8 9">Z-761</strain>
    </source>
</reference>
<dbReference type="PATRIC" id="fig|1434123.4.peg.2319"/>
<keyword evidence="2" id="KW-1003">Cell membrane</keyword>
<feature type="domain" description="PDGLE" evidence="7">
    <location>
        <begin position="10"/>
        <end position="99"/>
    </location>
</feature>
<protein>
    <submittedName>
        <fullName evidence="8">Additional substrate-specific component NikN of nickel ECF transporter</fullName>
    </submittedName>
</protein>
<dbReference type="EMBL" id="CP009520">
    <property type="protein sequence ID" value="AKB44181.1"/>
    <property type="molecule type" value="Genomic_DNA"/>
</dbReference>
<dbReference type="KEGG" id="mvc:MSVAZ_1912"/>
<comment type="subcellular location">
    <subcellularLocation>
        <location evidence="1">Cell membrane</location>
    </subcellularLocation>
</comment>
<dbReference type="GO" id="GO:0005886">
    <property type="term" value="C:plasma membrane"/>
    <property type="evidence" value="ECO:0007669"/>
    <property type="project" value="UniProtKB-SubCell"/>
</dbReference>
<evidence type="ECO:0000259" key="7">
    <source>
        <dbReference type="Pfam" id="PF13190"/>
    </source>
</evidence>
<evidence type="ECO:0000256" key="3">
    <source>
        <dbReference type="ARBA" id="ARBA00022692"/>
    </source>
</evidence>
<keyword evidence="3 6" id="KW-0812">Transmembrane</keyword>
<dbReference type="RefSeq" id="WP_048120687.1">
    <property type="nucleotide sequence ID" value="NZ_CP009520.1"/>
</dbReference>
<keyword evidence="4 6" id="KW-1133">Transmembrane helix</keyword>
<evidence type="ECO:0000256" key="1">
    <source>
        <dbReference type="ARBA" id="ARBA00004236"/>
    </source>
</evidence>
<dbReference type="Pfam" id="PF13190">
    <property type="entry name" value="PDGLE"/>
    <property type="match status" value="1"/>
</dbReference>
<dbReference type="AlphaFoldDB" id="A0A0E3LHF5"/>
<evidence type="ECO:0000256" key="5">
    <source>
        <dbReference type="ARBA" id="ARBA00023136"/>
    </source>
</evidence>